<dbReference type="PANTHER" id="PTHR43248">
    <property type="entry name" value="2-SUCCINYL-6-HYDROXY-2,4-CYCLOHEXADIENE-1-CARBOXYLATE SYNTHASE"/>
    <property type="match status" value="1"/>
</dbReference>
<proteinExistence type="inferred from homology"/>
<name>A0A1H6BP42_9ACTN</name>
<accession>A0A1H6BP42</accession>
<dbReference type="InterPro" id="IPR000073">
    <property type="entry name" value="AB_hydrolase_1"/>
</dbReference>
<evidence type="ECO:0000256" key="2">
    <source>
        <dbReference type="ARBA" id="ARBA00022729"/>
    </source>
</evidence>
<dbReference type="Pfam" id="PF00561">
    <property type="entry name" value="Abhydrolase_1"/>
    <property type="match status" value="1"/>
</dbReference>
<keyword evidence="2 4" id="KW-0732">Signal</keyword>
<protein>
    <submittedName>
        <fullName evidence="6">Alpha/beta hydrolase fold</fullName>
    </submittedName>
</protein>
<organism evidence="6 7">
    <name type="scientific">Thermomonospora echinospora</name>
    <dbReference type="NCBI Taxonomy" id="1992"/>
    <lineage>
        <taxon>Bacteria</taxon>
        <taxon>Bacillati</taxon>
        <taxon>Actinomycetota</taxon>
        <taxon>Actinomycetes</taxon>
        <taxon>Streptosporangiales</taxon>
        <taxon>Thermomonosporaceae</taxon>
        <taxon>Thermomonospora</taxon>
    </lineage>
</organism>
<dbReference type="EMBL" id="FNVO01000007">
    <property type="protein sequence ID" value="SEG62461.1"/>
    <property type="molecule type" value="Genomic_DNA"/>
</dbReference>
<feature type="signal peptide" evidence="4">
    <location>
        <begin position="1"/>
        <end position="25"/>
    </location>
</feature>
<dbReference type="SUPFAM" id="SSF53474">
    <property type="entry name" value="alpha/beta-Hydrolases"/>
    <property type="match status" value="1"/>
</dbReference>
<dbReference type="InterPro" id="IPR051601">
    <property type="entry name" value="Serine_prot/Carboxylest_S33"/>
</dbReference>
<evidence type="ECO:0000259" key="5">
    <source>
        <dbReference type="Pfam" id="PF00561"/>
    </source>
</evidence>
<feature type="chain" id="PRO_5009293931" evidence="4">
    <location>
        <begin position="26"/>
        <end position="521"/>
    </location>
</feature>
<evidence type="ECO:0000256" key="3">
    <source>
        <dbReference type="ARBA" id="ARBA00022801"/>
    </source>
</evidence>
<dbReference type="RefSeq" id="WP_235017959.1">
    <property type="nucleotide sequence ID" value="NZ_FNVO01000007.1"/>
</dbReference>
<reference evidence="7" key="1">
    <citation type="submission" date="2016-10" db="EMBL/GenBank/DDBJ databases">
        <authorList>
            <person name="Varghese N."/>
            <person name="Submissions S."/>
        </authorList>
    </citation>
    <scope>NUCLEOTIDE SEQUENCE [LARGE SCALE GENOMIC DNA]</scope>
    <source>
        <strain evidence="7">DSM 43163</strain>
    </source>
</reference>
<gene>
    <name evidence="6" type="ORF">SAMN04489712_107298</name>
</gene>
<dbReference type="PANTHER" id="PTHR43248:SF29">
    <property type="entry name" value="TRIPEPTIDYL AMINOPEPTIDASE"/>
    <property type="match status" value="1"/>
</dbReference>
<evidence type="ECO:0000313" key="7">
    <source>
        <dbReference type="Proteomes" id="UP000236723"/>
    </source>
</evidence>
<dbReference type="AlphaFoldDB" id="A0A1H6BP42"/>
<dbReference type="GO" id="GO:0016787">
    <property type="term" value="F:hydrolase activity"/>
    <property type="evidence" value="ECO:0007669"/>
    <property type="project" value="UniProtKB-KW"/>
</dbReference>
<keyword evidence="7" id="KW-1185">Reference proteome</keyword>
<dbReference type="InterPro" id="IPR029058">
    <property type="entry name" value="AB_hydrolase_fold"/>
</dbReference>
<dbReference type="Gene3D" id="3.40.50.1820">
    <property type="entry name" value="alpha/beta hydrolase"/>
    <property type="match status" value="1"/>
</dbReference>
<evidence type="ECO:0000256" key="4">
    <source>
        <dbReference type="SAM" id="SignalP"/>
    </source>
</evidence>
<feature type="domain" description="AB hydrolase-1" evidence="5">
    <location>
        <begin position="87"/>
        <end position="450"/>
    </location>
</feature>
<sequence>MRRLVLVTAAASLGAGLLAAVPAGAAVTAAPTVTWGKCEVSGPNDPMNKAECAQVAVPLDHRRPNGRKISIAISRVKATDRRNYQGVLLINPGGPGGSGLAYSAGLARWLADVGHPETAARYDIIGFDPRGVGSSKPAITCDPNYFKPVRPDYNPANAAQEKAWLNKSKRYADACAKKFGWMLPHMRTTDAARDIDVIRKALGKQKISYYGFSYGTYLGATYGTLFPKRVKRMVLDGNVNHKEVWYQGQLSQNAAFERNMKLWWRWIAKYHSVYKLGTTQAAVEKRYYAIRAQAKKSPIGGMVGPSELDDIMLTAGYSTGWYTVLATALSDWANRKDAELLLALVNPGGEDNDFAVYNAVQAADAKWPVKWSKWHNDAVRTYPKAKFNTWNNVWFNAPVHFWKVKGGPAVKLNGKGMPGVLLVQSELDAATPYQGGLEMHKVLPSSRLLVELGGKTHSNTLNGNACLDNKVAAYLNSGKLPASKKGPDAYCKAVPALNNPDPTAVSATSSVPGKDLPVGIR</sequence>
<comment type="similarity">
    <text evidence="1">Belongs to the peptidase S33 family.</text>
</comment>
<evidence type="ECO:0000313" key="6">
    <source>
        <dbReference type="EMBL" id="SEG62461.1"/>
    </source>
</evidence>
<keyword evidence="3 6" id="KW-0378">Hydrolase</keyword>
<dbReference type="Proteomes" id="UP000236723">
    <property type="component" value="Unassembled WGS sequence"/>
</dbReference>
<evidence type="ECO:0000256" key="1">
    <source>
        <dbReference type="ARBA" id="ARBA00010088"/>
    </source>
</evidence>